<accession>A0A8H3KYE8</accession>
<evidence type="ECO:0000313" key="2">
    <source>
        <dbReference type="Proteomes" id="UP000615446"/>
    </source>
</evidence>
<dbReference type="EMBL" id="BLAL01000018">
    <property type="protein sequence ID" value="GES76110.1"/>
    <property type="molecule type" value="Genomic_DNA"/>
</dbReference>
<evidence type="ECO:0000313" key="1">
    <source>
        <dbReference type="EMBL" id="GES76110.1"/>
    </source>
</evidence>
<gene>
    <name evidence="1" type="ORF">RCL2_000351400</name>
</gene>
<reference evidence="1" key="1">
    <citation type="submission" date="2019-10" db="EMBL/GenBank/DDBJ databases">
        <title>Conservation and host-specific expression of non-tandemly repeated heterogenous ribosome RNA gene in arbuscular mycorrhizal fungi.</title>
        <authorList>
            <person name="Maeda T."/>
            <person name="Kobayashi Y."/>
            <person name="Nakagawa T."/>
            <person name="Ezawa T."/>
            <person name="Yamaguchi K."/>
            <person name="Bino T."/>
            <person name="Nishimoto Y."/>
            <person name="Shigenobu S."/>
            <person name="Kawaguchi M."/>
        </authorList>
    </citation>
    <scope>NUCLEOTIDE SEQUENCE</scope>
    <source>
        <strain evidence="1">HR1</strain>
    </source>
</reference>
<dbReference type="Proteomes" id="UP000615446">
    <property type="component" value="Unassembled WGS sequence"/>
</dbReference>
<proteinExistence type="predicted"/>
<sequence>MRLHLEDKHLAVNHAFFNSSHTWTITSSRGRLWGVCERRRHNWVDANIVDTYTLKRLLQNSLSFGNI</sequence>
<protein>
    <submittedName>
        <fullName evidence="1">Uncharacterized protein</fullName>
    </submittedName>
</protein>
<name>A0A8H3KYE8_9GLOM</name>
<comment type="caution">
    <text evidence="1">The sequence shown here is derived from an EMBL/GenBank/DDBJ whole genome shotgun (WGS) entry which is preliminary data.</text>
</comment>
<organism evidence="1 2">
    <name type="scientific">Rhizophagus clarus</name>
    <dbReference type="NCBI Taxonomy" id="94130"/>
    <lineage>
        <taxon>Eukaryota</taxon>
        <taxon>Fungi</taxon>
        <taxon>Fungi incertae sedis</taxon>
        <taxon>Mucoromycota</taxon>
        <taxon>Glomeromycotina</taxon>
        <taxon>Glomeromycetes</taxon>
        <taxon>Glomerales</taxon>
        <taxon>Glomeraceae</taxon>
        <taxon>Rhizophagus</taxon>
    </lineage>
</organism>
<dbReference type="AlphaFoldDB" id="A0A8H3KYE8"/>